<evidence type="ECO:0000313" key="2">
    <source>
        <dbReference type="EMBL" id="RMX93499.1"/>
    </source>
</evidence>
<feature type="compositionally biased region" description="Basic and acidic residues" evidence="1">
    <location>
        <begin position="151"/>
        <end position="169"/>
    </location>
</feature>
<feature type="region of interest" description="Disordered" evidence="1">
    <location>
        <begin position="69"/>
        <end position="127"/>
    </location>
</feature>
<feature type="compositionally biased region" description="Polar residues" evidence="1">
    <location>
        <begin position="93"/>
        <end position="102"/>
    </location>
</feature>
<gene>
    <name evidence="2" type="ORF">D0868_12818</name>
</gene>
<feature type="compositionally biased region" description="Polar residues" evidence="1">
    <location>
        <begin position="69"/>
        <end position="79"/>
    </location>
</feature>
<dbReference type="EMBL" id="QWIK01001612">
    <property type="protein sequence ID" value="RMX93499.1"/>
    <property type="molecule type" value="Genomic_DNA"/>
</dbReference>
<evidence type="ECO:0000313" key="3">
    <source>
        <dbReference type="Proteomes" id="UP000282582"/>
    </source>
</evidence>
<organism evidence="2 3">
    <name type="scientific">Hortaea werneckii</name>
    <name type="common">Black yeast</name>
    <name type="synonym">Cladosporium werneckii</name>
    <dbReference type="NCBI Taxonomy" id="91943"/>
    <lineage>
        <taxon>Eukaryota</taxon>
        <taxon>Fungi</taxon>
        <taxon>Dikarya</taxon>
        <taxon>Ascomycota</taxon>
        <taxon>Pezizomycotina</taxon>
        <taxon>Dothideomycetes</taxon>
        <taxon>Dothideomycetidae</taxon>
        <taxon>Mycosphaerellales</taxon>
        <taxon>Teratosphaeriaceae</taxon>
        <taxon>Hortaea</taxon>
    </lineage>
</organism>
<feature type="region of interest" description="Disordered" evidence="1">
    <location>
        <begin position="264"/>
        <end position="337"/>
    </location>
</feature>
<feature type="region of interest" description="Disordered" evidence="1">
    <location>
        <begin position="141"/>
        <end position="172"/>
    </location>
</feature>
<accession>A0A3M6XRS4</accession>
<dbReference type="AlphaFoldDB" id="A0A3M6XRS4"/>
<feature type="compositionally biased region" description="Acidic residues" evidence="1">
    <location>
        <begin position="366"/>
        <end position="390"/>
    </location>
</feature>
<dbReference type="VEuPathDB" id="FungiDB:BTJ68_14315"/>
<feature type="region of interest" description="Disordered" evidence="1">
    <location>
        <begin position="624"/>
        <end position="674"/>
    </location>
</feature>
<dbReference type="Proteomes" id="UP000282582">
    <property type="component" value="Unassembled WGS sequence"/>
</dbReference>
<feature type="compositionally biased region" description="Polar residues" evidence="1">
    <location>
        <begin position="276"/>
        <end position="298"/>
    </location>
</feature>
<feature type="compositionally biased region" description="Basic and acidic residues" evidence="1">
    <location>
        <begin position="22"/>
        <end position="34"/>
    </location>
</feature>
<feature type="compositionally biased region" description="Polar residues" evidence="1">
    <location>
        <begin position="641"/>
        <end position="655"/>
    </location>
</feature>
<protein>
    <submittedName>
        <fullName evidence="2">Uncharacterized protein</fullName>
    </submittedName>
</protein>
<evidence type="ECO:0000256" key="1">
    <source>
        <dbReference type="SAM" id="MobiDB-lite"/>
    </source>
</evidence>
<feature type="region of interest" description="Disordered" evidence="1">
    <location>
        <begin position="1"/>
        <end position="57"/>
    </location>
</feature>
<sequence>MPGLNHLRADQSPVSEMGVTPPRRESKRADDSPRHVSALLKAAGRDPSDSSLSDDGLADFNNLASIEEVQTTTSPSLSAAESIGRTKGKESVSCANSTNASIQRKPAPTHPQVGIEVTSVAGPPDQHSFLKTRGTYYCLTTNSNAGQGRQAHADDDSPPRSHSNSDDRQLQAPLTALRKRIKTSKLEHKIVKHERSQRLIPSKEQSSIGDGFEESELHVEYRIVSHRRRKPWRRDAIVYKQLPIAGGPLPDVMFECSADELNVEQSGGPHHITAHLPSSSTQGCQSEQPNASAQQARSSLRKETQANFNDGNYANPSLRTPRSAEKSAVESSHLSKRRVSFSDRDRFIDAQLSSIKAPPRPRGDPDGYDAEDSADDDEEVESETSKDEEDVVFQAVDAANRIDDELLVDYVDNSSTLQELTPSEQLALRVKNSHMGREDVVDSSDDEELQGAIEAPRSSRRRSIGRLGLVEAEEPIDEFPDTVHAERMSAAVANHYARSTEGRTRRKFQISLGDLEREADYTAGQPRLHRLRSILKSNTPLMPNVTYRPDDLEGNTRRNSRHAVNVEDSRYFSQASEILRNPDISNHKILPRRTRSNYFSRQNEEQVEAYHNGQLHGSRQDAELMLNPQNPPKPERDPKSLTRQVSRANGTTSQSVRRRSTLGFESPFKIPQIR</sequence>
<reference evidence="2 3" key="1">
    <citation type="journal article" date="2018" name="BMC Genomics">
        <title>Genomic evidence for intraspecific hybridization in a clonal and extremely halotolerant yeast.</title>
        <authorList>
            <person name="Gostincar C."/>
            <person name="Stajich J.E."/>
            <person name="Zupancic J."/>
            <person name="Zalar P."/>
            <person name="Gunde-Cimerman N."/>
        </authorList>
    </citation>
    <scope>NUCLEOTIDE SEQUENCE [LARGE SCALE GENOMIC DNA]</scope>
    <source>
        <strain evidence="2 3">EXF-6654</strain>
    </source>
</reference>
<comment type="caution">
    <text evidence="2">The sequence shown here is derived from an EMBL/GenBank/DDBJ whole genome shotgun (WGS) entry which is preliminary data.</text>
</comment>
<proteinExistence type="predicted"/>
<feature type="compositionally biased region" description="Polar residues" evidence="1">
    <location>
        <begin position="305"/>
        <end position="320"/>
    </location>
</feature>
<name>A0A3M6XRS4_HORWE</name>
<feature type="region of interest" description="Disordered" evidence="1">
    <location>
        <begin position="350"/>
        <end position="390"/>
    </location>
</feature>